<dbReference type="eggNOG" id="COG5000">
    <property type="taxonomic scope" value="Bacteria"/>
</dbReference>
<dbReference type="OrthoDB" id="5905478at2"/>
<gene>
    <name evidence="5" type="ORF">GARC_2175</name>
</gene>
<evidence type="ECO:0000313" key="5">
    <source>
        <dbReference type="EMBL" id="GAC19142.1"/>
    </source>
</evidence>
<dbReference type="Proteomes" id="UP000006327">
    <property type="component" value="Unassembled WGS sequence"/>
</dbReference>
<dbReference type="FunFam" id="3.30.70.270:FF:000001">
    <property type="entry name" value="Diguanylate cyclase domain protein"/>
    <property type="match status" value="1"/>
</dbReference>
<reference evidence="5 6" key="1">
    <citation type="journal article" date="2017" name="Antonie Van Leeuwenhoek">
        <title>Rhizobium rhizosphaerae sp. nov., a novel species isolated from rice rhizosphere.</title>
        <authorList>
            <person name="Zhao J.J."/>
            <person name="Zhang J."/>
            <person name="Zhang R.J."/>
            <person name="Zhang C.W."/>
            <person name="Yin H.Q."/>
            <person name="Zhang X.X."/>
        </authorList>
    </citation>
    <scope>NUCLEOTIDE SEQUENCE [LARGE SCALE GENOMIC DNA]</scope>
    <source>
        <strain evidence="5 6">BSs20135</strain>
    </source>
</reference>
<dbReference type="SMART" id="SM00267">
    <property type="entry name" value="GGDEF"/>
    <property type="match status" value="1"/>
</dbReference>
<feature type="domain" description="GGDEF" evidence="4">
    <location>
        <begin position="393"/>
        <end position="529"/>
    </location>
</feature>
<dbReference type="InterPro" id="IPR043128">
    <property type="entry name" value="Rev_trsase/Diguanyl_cyclase"/>
</dbReference>
<proteinExistence type="predicted"/>
<dbReference type="InterPro" id="IPR035965">
    <property type="entry name" value="PAS-like_dom_sf"/>
</dbReference>
<evidence type="ECO:0000259" key="4">
    <source>
        <dbReference type="PROSITE" id="PS50887"/>
    </source>
</evidence>
<comment type="cofactor">
    <cofactor evidence="1">
        <name>Mg(2+)</name>
        <dbReference type="ChEBI" id="CHEBI:18420"/>
    </cofactor>
</comment>
<accession>K6YLU5</accession>
<dbReference type="NCBIfam" id="TIGR00254">
    <property type="entry name" value="GGDEF"/>
    <property type="match status" value="1"/>
</dbReference>
<dbReference type="eggNOG" id="COG2199">
    <property type="taxonomic scope" value="Bacteria"/>
</dbReference>
<dbReference type="SUPFAM" id="SSF55073">
    <property type="entry name" value="Nucleotide cyclase"/>
    <property type="match status" value="1"/>
</dbReference>
<keyword evidence="2" id="KW-0812">Transmembrane</keyword>
<dbReference type="PANTHER" id="PTHR44757">
    <property type="entry name" value="DIGUANYLATE CYCLASE DGCP"/>
    <property type="match status" value="1"/>
</dbReference>
<dbReference type="Gene3D" id="3.30.450.20">
    <property type="entry name" value="PAS domain"/>
    <property type="match status" value="1"/>
</dbReference>
<evidence type="ECO:0000256" key="2">
    <source>
        <dbReference type="SAM" id="Phobius"/>
    </source>
</evidence>
<evidence type="ECO:0000256" key="1">
    <source>
        <dbReference type="ARBA" id="ARBA00001946"/>
    </source>
</evidence>
<keyword evidence="2" id="KW-1133">Transmembrane helix</keyword>
<dbReference type="PROSITE" id="PS50887">
    <property type="entry name" value="GGDEF"/>
    <property type="match status" value="1"/>
</dbReference>
<protein>
    <submittedName>
        <fullName evidence="5">Diguanylate cyclase</fullName>
    </submittedName>
</protein>
<keyword evidence="6" id="KW-1185">Reference proteome</keyword>
<dbReference type="CDD" id="cd06225">
    <property type="entry name" value="HAMP"/>
    <property type="match status" value="1"/>
</dbReference>
<comment type="caution">
    <text evidence="5">The sequence shown here is derived from an EMBL/GenBank/DDBJ whole genome shotgun (WGS) entry which is preliminary data.</text>
</comment>
<dbReference type="InterPro" id="IPR003660">
    <property type="entry name" value="HAMP_dom"/>
</dbReference>
<keyword evidence="2" id="KW-0472">Membrane</keyword>
<dbReference type="GO" id="GO:0003824">
    <property type="term" value="F:catalytic activity"/>
    <property type="evidence" value="ECO:0007669"/>
    <property type="project" value="UniProtKB-ARBA"/>
</dbReference>
<dbReference type="PROSITE" id="PS50885">
    <property type="entry name" value="HAMP"/>
    <property type="match status" value="1"/>
</dbReference>
<dbReference type="InterPro" id="IPR029787">
    <property type="entry name" value="Nucleotide_cyclase"/>
</dbReference>
<dbReference type="PANTHER" id="PTHR44757:SF2">
    <property type="entry name" value="BIOFILM ARCHITECTURE MAINTENANCE PROTEIN MBAA"/>
    <property type="match status" value="1"/>
</dbReference>
<feature type="transmembrane region" description="Helical" evidence="2">
    <location>
        <begin position="12"/>
        <end position="34"/>
    </location>
</feature>
<dbReference type="NCBIfam" id="TIGR00229">
    <property type="entry name" value="sensory_box"/>
    <property type="match status" value="1"/>
</dbReference>
<dbReference type="Gene3D" id="3.30.70.270">
    <property type="match status" value="1"/>
</dbReference>
<dbReference type="CDD" id="cd01949">
    <property type="entry name" value="GGDEF"/>
    <property type="match status" value="1"/>
</dbReference>
<dbReference type="STRING" id="493475.GARC_2175"/>
<dbReference type="Gene3D" id="6.10.340.10">
    <property type="match status" value="1"/>
</dbReference>
<dbReference type="InterPro" id="IPR052155">
    <property type="entry name" value="Biofilm_reg_signaling"/>
</dbReference>
<dbReference type="SUPFAM" id="SSF55785">
    <property type="entry name" value="PYP-like sensor domain (PAS domain)"/>
    <property type="match status" value="1"/>
</dbReference>
<dbReference type="Pfam" id="PF13188">
    <property type="entry name" value="PAS_8"/>
    <property type="match status" value="1"/>
</dbReference>
<dbReference type="GO" id="GO:0016020">
    <property type="term" value="C:membrane"/>
    <property type="evidence" value="ECO:0007669"/>
    <property type="project" value="InterPro"/>
</dbReference>
<dbReference type="InterPro" id="IPR000014">
    <property type="entry name" value="PAS"/>
</dbReference>
<name>K6YLU5_9ALTE</name>
<evidence type="ECO:0000259" key="3">
    <source>
        <dbReference type="PROSITE" id="PS50885"/>
    </source>
</evidence>
<feature type="domain" description="HAMP" evidence="3">
    <location>
        <begin position="166"/>
        <end position="220"/>
    </location>
</feature>
<organism evidence="5 6">
    <name type="scientific">Paraglaciecola arctica BSs20135</name>
    <dbReference type="NCBI Taxonomy" id="493475"/>
    <lineage>
        <taxon>Bacteria</taxon>
        <taxon>Pseudomonadati</taxon>
        <taxon>Pseudomonadota</taxon>
        <taxon>Gammaproteobacteria</taxon>
        <taxon>Alteromonadales</taxon>
        <taxon>Alteromonadaceae</taxon>
        <taxon>Paraglaciecola</taxon>
    </lineage>
</organism>
<feature type="transmembrane region" description="Helical" evidence="2">
    <location>
        <begin position="146"/>
        <end position="168"/>
    </location>
</feature>
<evidence type="ECO:0000313" key="6">
    <source>
        <dbReference type="Proteomes" id="UP000006327"/>
    </source>
</evidence>
<dbReference type="InterPro" id="IPR000160">
    <property type="entry name" value="GGDEF_dom"/>
</dbReference>
<dbReference type="GO" id="GO:0007165">
    <property type="term" value="P:signal transduction"/>
    <property type="evidence" value="ECO:0007669"/>
    <property type="project" value="InterPro"/>
</dbReference>
<dbReference type="AlphaFoldDB" id="K6YLU5"/>
<dbReference type="SMART" id="SM00304">
    <property type="entry name" value="HAMP"/>
    <property type="match status" value="1"/>
</dbReference>
<dbReference type="SUPFAM" id="SSF158472">
    <property type="entry name" value="HAMP domain-like"/>
    <property type="match status" value="1"/>
</dbReference>
<dbReference type="RefSeq" id="WP_007619636.1">
    <property type="nucleotide sequence ID" value="NZ_BAEO01000027.1"/>
</dbReference>
<dbReference type="Pfam" id="PF00990">
    <property type="entry name" value="GGDEF"/>
    <property type="match status" value="1"/>
</dbReference>
<sequence>MIYISPKLYIRVALAIALVAVVVSFFASALSYYLGLETRQQSSYLLAKQLSKTVEKTAVIAAYVNDPELAQEIVNGLAINPSIKGAKLSNDKGLEVISGEFTGNSDRISSTLNHPFIAIEQVGVLEIYLDEKFIQQQTKNATKIEIFSLLSLSLTLAFFVSVLVHRWLTKPIQKLIDNVDQIDPRSPTTMRMLPYQGKDEIGKLVIGINALMHELHHSFNMERNLRVKTQILESKFRLIFEQASAGICLVDDKDNISTFNPAFAAYFTAQGSDDLSSLHFPTLMTNPDKLQQLLREIRNKPEIAQVALDIECQVGDKQKWMHCLFAKVTDQRQQPDIPSSIIEVILYDVTERAERELQTRFEADHDLLTHLLNRRSGEKKLNKMLFFSIKNQQPFVLMMIDLDKFKPINDTYGHEAGDKVLQQISKRITTMFSLDVDVCIRWGGDEFVIAFHMHDADNQAIKKQAEALLVQIQQPIQIQPDLSCTVGVSIGIVIAPEHGKVLHELLVNADNTMYKVKEQGRGHVEIYSPIN</sequence>
<dbReference type="Pfam" id="PF00672">
    <property type="entry name" value="HAMP"/>
    <property type="match status" value="1"/>
</dbReference>
<dbReference type="EMBL" id="BAEO01000027">
    <property type="protein sequence ID" value="GAC19142.1"/>
    <property type="molecule type" value="Genomic_DNA"/>
</dbReference>